<dbReference type="PANTHER" id="PTHR38686:SF1">
    <property type="entry name" value="APOLIPOPROTEIN N-ACYLTRANSFERASE"/>
    <property type="match status" value="1"/>
</dbReference>
<comment type="subcellular location">
    <subcellularLocation>
        <location evidence="1 9">Cell membrane</location>
        <topology evidence="1 9">Multi-pass membrane protein</topology>
    </subcellularLocation>
</comment>
<keyword evidence="12" id="KW-1185">Reference proteome</keyword>
<keyword evidence="8 9" id="KW-0012">Acyltransferase</keyword>
<dbReference type="InterPro" id="IPR003010">
    <property type="entry name" value="C-N_Hydrolase"/>
</dbReference>
<dbReference type="GO" id="GO:0005886">
    <property type="term" value="C:plasma membrane"/>
    <property type="evidence" value="ECO:0007669"/>
    <property type="project" value="UniProtKB-SubCell"/>
</dbReference>
<sequence>MPHFISNLIFLDGWRRHGLAFVAGAVASLAQPPLALFPLLWVCVPLLVWLLDSASLGKNFKASAWAMAKVGWLFGFGFFLVTFYWLGAAFLVEADKFVWALPLAILLLPAGLALFWAMACGLSAWVWSASPLRVIWLALALSAMEWMRGTVLTGLPWGGFAPALASNSVMMQALALVGPNTMTLFAVLLFGLPVFLFGDHQNRRLGWQLATVTGLLFIAQLTYGAYRLAQPMPQQDHASVVRLVQPNIPQVEKWKFENRSWIFNRLIAMTTLDSEETPVDSVDLVIWPESAIPFYLIEDPEALATIARALPEDTGLITGALRRERSEVGGETVYNSIYQMASDGTVLSAYDKVHLVPFGEYLPKQSWLKAIGLEQLTAQKSGFTAGTNRRLLRDANLGTILPLICYEIAFSDEVQAFPEGADWIINVTNDAWFGATIGPKQHLHLAQMRAVESGLPVIRAANTGVSAIISGKGQILHQMPLETEGIIQGKLPSKLPITLYKQWGNWIFASLWAFLYIATASIRRKLR</sequence>
<feature type="transmembrane region" description="Helical" evidence="9">
    <location>
        <begin position="177"/>
        <end position="198"/>
    </location>
</feature>
<gene>
    <name evidence="9 11" type="primary">lnt</name>
    <name evidence="11" type="ORF">C0081_14755</name>
</gene>
<dbReference type="EMBL" id="PKUQ01000031">
    <property type="protein sequence ID" value="PLW76169.1"/>
    <property type="molecule type" value="Genomic_DNA"/>
</dbReference>
<comment type="function">
    <text evidence="9">Catalyzes the phospholipid dependent N-acylation of the N-terminal cysteine of apolipoprotein, the last step in lipoprotein maturation.</text>
</comment>
<dbReference type="GO" id="GO:0042158">
    <property type="term" value="P:lipoprotein biosynthetic process"/>
    <property type="evidence" value="ECO:0007669"/>
    <property type="project" value="UniProtKB-UniRule"/>
</dbReference>
<keyword evidence="7 9" id="KW-0472">Membrane</keyword>
<evidence type="ECO:0000256" key="2">
    <source>
        <dbReference type="ARBA" id="ARBA00010065"/>
    </source>
</evidence>
<dbReference type="NCBIfam" id="TIGR00546">
    <property type="entry name" value="lnt"/>
    <property type="match status" value="1"/>
</dbReference>
<dbReference type="InterPro" id="IPR045378">
    <property type="entry name" value="LNT_N"/>
</dbReference>
<dbReference type="PROSITE" id="PS50263">
    <property type="entry name" value="CN_HYDROLASE"/>
    <property type="match status" value="1"/>
</dbReference>
<feature type="transmembrane region" description="Helical" evidence="9">
    <location>
        <begin position="98"/>
        <end position="127"/>
    </location>
</feature>
<comment type="catalytic activity">
    <reaction evidence="9">
        <text>N-terminal S-1,2-diacyl-sn-glyceryl-L-cysteinyl-[lipoprotein] + a glycerophospholipid = N-acyl-S-1,2-diacyl-sn-glyceryl-L-cysteinyl-[lipoprotein] + a 2-acyl-sn-glycero-3-phospholipid + H(+)</text>
        <dbReference type="Rhea" id="RHEA:48228"/>
        <dbReference type="Rhea" id="RHEA-COMP:14681"/>
        <dbReference type="Rhea" id="RHEA-COMP:14684"/>
        <dbReference type="ChEBI" id="CHEBI:15378"/>
        <dbReference type="ChEBI" id="CHEBI:136912"/>
        <dbReference type="ChEBI" id="CHEBI:140656"/>
        <dbReference type="ChEBI" id="CHEBI:140657"/>
        <dbReference type="ChEBI" id="CHEBI:140660"/>
        <dbReference type="EC" id="2.3.1.269"/>
    </reaction>
</comment>
<dbReference type="OrthoDB" id="9804277at2"/>
<evidence type="ECO:0000259" key="10">
    <source>
        <dbReference type="PROSITE" id="PS50263"/>
    </source>
</evidence>
<proteinExistence type="inferred from homology"/>
<protein>
    <recommendedName>
        <fullName evidence="9">Apolipoprotein N-acyltransferase</fullName>
        <shortName evidence="9">ALP N-acyltransferase</shortName>
        <ecNumber evidence="9">2.3.1.269</ecNumber>
    </recommendedName>
</protein>
<name>A0A2N5XNS4_9HYPH</name>
<dbReference type="CDD" id="cd07571">
    <property type="entry name" value="ALP_N-acyl_transferase"/>
    <property type="match status" value="1"/>
</dbReference>
<accession>A0A2N5XNS4</accession>
<feature type="transmembrane region" description="Helical" evidence="9">
    <location>
        <begin position="72"/>
        <end position="92"/>
    </location>
</feature>
<evidence type="ECO:0000256" key="1">
    <source>
        <dbReference type="ARBA" id="ARBA00004651"/>
    </source>
</evidence>
<dbReference type="InterPro" id="IPR004563">
    <property type="entry name" value="Apolipo_AcylTrfase"/>
</dbReference>
<evidence type="ECO:0000256" key="6">
    <source>
        <dbReference type="ARBA" id="ARBA00022989"/>
    </source>
</evidence>
<feature type="domain" description="CN hydrolase" evidence="10">
    <location>
        <begin position="244"/>
        <end position="493"/>
    </location>
</feature>
<evidence type="ECO:0000256" key="9">
    <source>
        <dbReference type="HAMAP-Rule" id="MF_01148"/>
    </source>
</evidence>
<evidence type="ECO:0000313" key="12">
    <source>
        <dbReference type="Proteomes" id="UP000234881"/>
    </source>
</evidence>
<dbReference type="Pfam" id="PF00795">
    <property type="entry name" value="CN_hydrolase"/>
    <property type="match status" value="1"/>
</dbReference>
<comment type="similarity">
    <text evidence="2 9">Belongs to the CN hydrolase family. Apolipoprotein N-acyltransferase subfamily.</text>
</comment>
<comment type="pathway">
    <text evidence="9">Protein modification; lipoprotein biosynthesis (N-acyl transfer).</text>
</comment>
<dbReference type="RefSeq" id="WP_101534603.1">
    <property type="nucleotide sequence ID" value="NZ_PKUQ01000031.1"/>
</dbReference>
<keyword evidence="4 9" id="KW-0808">Transferase</keyword>
<dbReference type="Pfam" id="PF20154">
    <property type="entry name" value="LNT_N"/>
    <property type="match status" value="1"/>
</dbReference>
<dbReference type="GO" id="GO:0016410">
    <property type="term" value="F:N-acyltransferase activity"/>
    <property type="evidence" value="ECO:0007669"/>
    <property type="project" value="UniProtKB-UniRule"/>
</dbReference>
<evidence type="ECO:0000256" key="8">
    <source>
        <dbReference type="ARBA" id="ARBA00023315"/>
    </source>
</evidence>
<dbReference type="AlphaFoldDB" id="A0A2N5XNS4"/>
<keyword evidence="3 9" id="KW-1003">Cell membrane</keyword>
<keyword evidence="6 9" id="KW-1133">Transmembrane helix</keyword>
<dbReference type="UniPathway" id="UPA00666"/>
<reference evidence="11 12" key="1">
    <citation type="submission" date="2018-01" db="EMBL/GenBank/DDBJ databases">
        <title>The draft genome sequence of Cohaesibacter sp. H1304.</title>
        <authorList>
            <person name="Wang N.-N."/>
            <person name="Du Z.-J."/>
        </authorList>
    </citation>
    <scope>NUCLEOTIDE SEQUENCE [LARGE SCALE GENOMIC DNA]</scope>
    <source>
        <strain evidence="11 12">H1304</strain>
    </source>
</reference>
<evidence type="ECO:0000313" key="11">
    <source>
        <dbReference type="EMBL" id="PLW76169.1"/>
    </source>
</evidence>
<dbReference type="Gene3D" id="3.60.110.10">
    <property type="entry name" value="Carbon-nitrogen hydrolase"/>
    <property type="match status" value="1"/>
</dbReference>
<feature type="transmembrane region" description="Helical" evidence="9">
    <location>
        <begin position="205"/>
        <end position="226"/>
    </location>
</feature>
<dbReference type="InterPro" id="IPR036526">
    <property type="entry name" value="C-N_Hydrolase_sf"/>
</dbReference>
<dbReference type="EC" id="2.3.1.269" evidence="9"/>
<comment type="caution">
    <text evidence="11">The sequence shown here is derived from an EMBL/GenBank/DDBJ whole genome shotgun (WGS) entry which is preliminary data.</text>
</comment>
<evidence type="ECO:0000256" key="4">
    <source>
        <dbReference type="ARBA" id="ARBA00022679"/>
    </source>
</evidence>
<dbReference type="Proteomes" id="UP000234881">
    <property type="component" value="Unassembled WGS sequence"/>
</dbReference>
<dbReference type="HAMAP" id="MF_01148">
    <property type="entry name" value="Lnt"/>
    <property type="match status" value="1"/>
</dbReference>
<dbReference type="PANTHER" id="PTHR38686">
    <property type="entry name" value="APOLIPOPROTEIN N-ACYLTRANSFERASE"/>
    <property type="match status" value="1"/>
</dbReference>
<keyword evidence="5 9" id="KW-0812">Transmembrane</keyword>
<dbReference type="SUPFAM" id="SSF56317">
    <property type="entry name" value="Carbon-nitrogen hydrolase"/>
    <property type="match status" value="1"/>
</dbReference>
<feature type="transmembrane region" description="Helical" evidence="9">
    <location>
        <begin position="20"/>
        <end position="51"/>
    </location>
</feature>
<feature type="transmembrane region" description="Helical" evidence="9">
    <location>
        <begin position="134"/>
        <end position="157"/>
    </location>
</feature>
<feature type="transmembrane region" description="Helical" evidence="9">
    <location>
        <begin position="503"/>
        <end position="522"/>
    </location>
</feature>
<keyword evidence="11" id="KW-0449">Lipoprotein</keyword>
<evidence type="ECO:0000256" key="3">
    <source>
        <dbReference type="ARBA" id="ARBA00022475"/>
    </source>
</evidence>
<organism evidence="11 12">
    <name type="scientific">Cohaesibacter celericrescens</name>
    <dbReference type="NCBI Taxonomy" id="2067669"/>
    <lineage>
        <taxon>Bacteria</taxon>
        <taxon>Pseudomonadati</taxon>
        <taxon>Pseudomonadota</taxon>
        <taxon>Alphaproteobacteria</taxon>
        <taxon>Hyphomicrobiales</taxon>
        <taxon>Cohaesibacteraceae</taxon>
    </lineage>
</organism>
<evidence type="ECO:0000256" key="7">
    <source>
        <dbReference type="ARBA" id="ARBA00023136"/>
    </source>
</evidence>
<evidence type="ECO:0000256" key="5">
    <source>
        <dbReference type="ARBA" id="ARBA00022692"/>
    </source>
</evidence>